<feature type="compositionally biased region" description="Basic and acidic residues" evidence="1">
    <location>
        <begin position="575"/>
        <end position="593"/>
    </location>
</feature>
<feature type="region of interest" description="Disordered" evidence="1">
    <location>
        <begin position="525"/>
        <end position="593"/>
    </location>
</feature>
<organism evidence="2 3">
    <name type="scientific">Smittium megazygosporum</name>
    <dbReference type="NCBI Taxonomy" id="133381"/>
    <lineage>
        <taxon>Eukaryota</taxon>
        <taxon>Fungi</taxon>
        <taxon>Fungi incertae sedis</taxon>
        <taxon>Zoopagomycota</taxon>
        <taxon>Kickxellomycotina</taxon>
        <taxon>Harpellomycetes</taxon>
        <taxon>Harpellales</taxon>
        <taxon>Legeriomycetaceae</taxon>
        <taxon>Smittium</taxon>
    </lineage>
</organism>
<accession>A0A2T9ZIJ8</accession>
<keyword evidence="3" id="KW-1185">Reference proteome</keyword>
<feature type="region of interest" description="Disordered" evidence="1">
    <location>
        <begin position="223"/>
        <end position="270"/>
    </location>
</feature>
<evidence type="ECO:0000313" key="3">
    <source>
        <dbReference type="Proteomes" id="UP000245609"/>
    </source>
</evidence>
<comment type="caution">
    <text evidence="2">The sequence shown here is derived from an EMBL/GenBank/DDBJ whole genome shotgun (WGS) entry which is preliminary data.</text>
</comment>
<dbReference type="EMBL" id="MBFS01000127">
    <property type="protein sequence ID" value="PVV04412.1"/>
    <property type="molecule type" value="Genomic_DNA"/>
</dbReference>
<sequence length="633" mass="67404">MKEYAECVNKCISLQPVLQASSPETTPSSSSEDSSSPTHSHDVAKNPLGFFDTSTPFVFDFPPKTTLSSVAPDEPISIIPTDLITSVSKQTQSDISDKIGLDRMQSVSPIVTETNLSPSISEFQTSENSPPFSLTTFPSFPLHAPLKISEPNPTTPLSSNIEEPSPNTPSPIISTVSSTSETLNTEEGLGPKNSPDGGTVEISTTLPLIISTNESKNDISMTATSTEIQPIPSLQSPTYSLEPTMSSPPLVPSEKSSFSLSSNNPATADIPTASNIMSAEKLSDPGLSTSSAITNTIPITQSAEQLLAGTEGTRLTFESVPISSPEISTLSTPKAQIDQLASLSNLDPSDSSLNSISQPLLDNLKSVAELPNIKTSANPVIPGSNDEKIIEPRPFVDQPTPTKSLADMGKNEPTQSKNIRSMGLETNALDDAGQNKFGLQSKKLQTSDKTLPAHALSQDATEIAEKTLDPENKFIGTFSSMSLKAGKDTLPSQTTFTTTDIKTSDLLTKLSEGVIASKNNIQQTSETLSSNLNTSELGEDKAKDHSSSEDIPNIKTPTLTSTSKEYEASSMKSTNSDKIKTTTSETSKKETIKAADLHETDKGTPLSDNLESSVDAYKISLWMNAFFVIVALF</sequence>
<feature type="compositionally biased region" description="Low complexity" evidence="1">
    <location>
        <begin position="21"/>
        <end position="38"/>
    </location>
</feature>
<feature type="compositionally biased region" description="Polar residues" evidence="1">
    <location>
        <begin position="223"/>
        <end position="247"/>
    </location>
</feature>
<evidence type="ECO:0000313" key="2">
    <source>
        <dbReference type="EMBL" id="PVV04412.1"/>
    </source>
</evidence>
<name>A0A2T9ZIJ8_9FUNG</name>
<dbReference type="AlphaFoldDB" id="A0A2T9ZIJ8"/>
<evidence type="ECO:0000256" key="1">
    <source>
        <dbReference type="SAM" id="MobiDB-lite"/>
    </source>
</evidence>
<protein>
    <submittedName>
        <fullName evidence="2">Uncharacterized protein</fullName>
    </submittedName>
</protein>
<dbReference type="Proteomes" id="UP000245609">
    <property type="component" value="Unassembled WGS sequence"/>
</dbReference>
<feature type="region of interest" description="Disordered" evidence="1">
    <location>
        <begin position="378"/>
        <end position="417"/>
    </location>
</feature>
<feature type="region of interest" description="Disordered" evidence="1">
    <location>
        <begin position="18"/>
        <end position="47"/>
    </location>
</feature>
<dbReference type="STRING" id="133381.A0A2T9ZIJ8"/>
<feature type="compositionally biased region" description="Basic and acidic residues" evidence="1">
    <location>
        <begin position="538"/>
        <end position="548"/>
    </location>
</feature>
<feature type="compositionally biased region" description="Low complexity" evidence="1">
    <location>
        <begin position="158"/>
        <end position="182"/>
    </location>
</feature>
<feature type="region of interest" description="Disordered" evidence="1">
    <location>
        <begin position="145"/>
        <end position="201"/>
    </location>
</feature>
<reference evidence="2 3" key="1">
    <citation type="journal article" date="2018" name="MBio">
        <title>Comparative Genomics Reveals the Core Gene Toolbox for the Fungus-Insect Symbiosis.</title>
        <authorList>
            <person name="Wang Y."/>
            <person name="Stata M."/>
            <person name="Wang W."/>
            <person name="Stajich J.E."/>
            <person name="White M.M."/>
            <person name="Moncalvo J.M."/>
        </authorList>
    </citation>
    <scope>NUCLEOTIDE SEQUENCE [LARGE SCALE GENOMIC DNA]</scope>
    <source>
        <strain evidence="2 3">SC-DP-2</strain>
    </source>
</reference>
<feature type="compositionally biased region" description="Low complexity" evidence="1">
    <location>
        <begin position="253"/>
        <end position="262"/>
    </location>
</feature>
<proteinExistence type="predicted"/>
<gene>
    <name evidence="2" type="ORF">BB560_001094</name>
</gene>
<feature type="compositionally biased region" description="Low complexity" evidence="1">
    <location>
        <begin position="525"/>
        <end position="536"/>
    </location>
</feature>